<proteinExistence type="predicted"/>
<name>A0A0J8FZU4_9PSED</name>
<dbReference type="EMBL" id="LFMW01000006">
    <property type="protein sequence ID" value="KMT55690.1"/>
    <property type="molecule type" value="Genomic_DNA"/>
</dbReference>
<gene>
    <name evidence="1" type="ORF">ACR52_10000</name>
</gene>
<dbReference type="PATRIC" id="fig|1674920.3.peg.4836"/>
<keyword evidence="2" id="KW-1185">Reference proteome</keyword>
<protein>
    <submittedName>
        <fullName evidence="1">Uncharacterized protein</fullName>
    </submittedName>
</protein>
<dbReference type="Proteomes" id="UP000037551">
    <property type="component" value="Unassembled WGS sequence"/>
</dbReference>
<dbReference type="AlphaFoldDB" id="A0A0J8FZU4"/>
<reference evidence="1 2" key="1">
    <citation type="submission" date="2015-06" db="EMBL/GenBank/DDBJ databases">
        <title>Draft genome sequence of an Antarctic Pseudomonas sp. strain KG01 with full potential for biotechnological applications.</title>
        <authorList>
            <person name="Pavlov M.S."/>
            <person name="Lira F."/>
            <person name="Martinez J.L."/>
            <person name="Marshall S.H."/>
        </authorList>
    </citation>
    <scope>NUCLEOTIDE SEQUENCE [LARGE SCALE GENOMIC DNA]</scope>
    <source>
        <strain evidence="1 2">KG01</strain>
    </source>
</reference>
<organism evidence="1 2">
    <name type="scientific">Pseudomonas fildesensis</name>
    <dbReference type="NCBI Taxonomy" id="1674920"/>
    <lineage>
        <taxon>Bacteria</taxon>
        <taxon>Pseudomonadati</taxon>
        <taxon>Pseudomonadota</taxon>
        <taxon>Gammaproteobacteria</taxon>
        <taxon>Pseudomonadales</taxon>
        <taxon>Pseudomonadaceae</taxon>
        <taxon>Pseudomonas</taxon>
    </lineage>
</organism>
<accession>A0A0J8FZU4</accession>
<evidence type="ECO:0000313" key="2">
    <source>
        <dbReference type="Proteomes" id="UP000037551"/>
    </source>
</evidence>
<sequence length="215" mass="24716">MNLNILTLQESDASVLTEGVRIRQIGHHITQIFMTLLPKVEINGSSKIVVSLGPRGDEDLFDNVLGVTNIFIENFDFKQFFSLDRFNQDKQLLEKLRHALVAIAMRKESNHATVEIINSTAEAVLKMHFELETPIKKLSKTSKDKKHKINVYRLLNAKVGEGWYCEEHSPTKNKIWMHEIPGFIDRSDLFKSAEINEHGYQIKNRLGKVVFEITL</sequence>
<evidence type="ECO:0000313" key="1">
    <source>
        <dbReference type="EMBL" id="KMT55690.1"/>
    </source>
</evidence>
<comment type="caution">
    <text evidence="1">The sequence shown here is derived from an EMBL/GenBank/DDBJ whole genome shotgun (WGS) entry which is preliminary data.</text>
</comment>
<dbReference type="RefSeq" id="WP_048723552.1">
    <property type="nucleotide sequence ID" value="NZ_JBJGXJ010000009.1"/>
</dbReference>